<dbReference type="Gene3D" id="3.30.110.170">
    <property type="entry name" value="Protein of unknown function (DUF541), domain 1"/>
    <property type="match status" value="1"/>
</dbReference>
<accession>A0A071MJQ9</accession>
<gene>
    <name evidence="2" type="ORF">DT99_03880</name>
</gene>
<dbReference type="InterPro" id="IPR007497">
    <property type="entry name" value="SIMPL/DUF541"/>
</dbReference>
<organism evidence="2">
    <name type="scientific">Burkholderia cenocepacia</name>
    <dbReference type="NCBI Taxonomy" id="95486"/>
    <lineage>
        <taxon>Bacteria</taxon>
        <taxon>Pseudomonadati</taxon>
        <taxon>Pseudomonadota</taxon>
        <taxon>Betaproteobacteria</taxon>
        <taxon>Burkholderiales</taxon>
        <taxon>Burkholderiaceae</taxon>
        <taxon>Burkholderia</taxon>
        <taxon>Burkholderia cepacia complex</taxon>
    </lineage>
</organism>
<dbReference type="RefSeq" id="WP_034186272.1">
    <property type="nucleotide sequence ID" value="NZ_JAGSUS010000009.1"/>
</dbReference>
<reference evidence="2" key="1">
    <citation type="submission" date="2014-04" db="EMBL/GenBank/DDBJ databases">
        <title>In planta biocontrol of soil-borne Fusarium wilt of banana through a plant endophytic bacterium, Burkholderia cenocepacia 869T2.</title>
        <authorList>
            <person name="Ho Y.-N."/>
            <person name="Chiang H.-M."/>
            <person name="Chao C.-P."/>
            <person name="Su C.-C."/>
            <person name="Hsu H.-F."/>
            <person name="Guo C.-T."/>
            <person name="Hsieh J.-L."/>
            <person name="Huang C.-C."/>
        </authorList>
    </citation>
    <scope>NUCLEOTIDE SEQUENCE [LARGE SCALE GENOMIC DNA]</scope>
    <source>
        <strain evidence="2">869T2</strain>
    </source>
</reference>
<dbReference type="EMBL" id="JJOA01000003">
    <property type="protein sequence ID" value="KEA60898.1"/>
    <property type="molecule type" value="Genomic_DNA"/>
</dbReference>
<dbReference type="InterPro" id="IPR052022">
    <property type="entry name" value="26kDa_periplasmic_antigen"/>
</dbReference>
<proteinExistence type="predicted"/>
<dbReference type="PANTHER" id="PTHR34387:SF1">
    <property type="entry name" value="PERIPLASMIC IMMUNOGENIC PROTEIN"/>
    <property type="match status" value="1"/>
</dbReference>
<sequence>MTKKSALALSLALAAAVPVALTLASPAAHAQTANPHFPEPAGVLSLSSQASADVPQDIIHITLFYEQQAKDPGSLTAQLNQRADAALSQAKGVSGVTAHTGAFSVYPSTDRDGKISAWRGRTEVALESRDFAAASKLAGQLSNLMQVANVEFSLSPEAQRTAEQKLTTEAIKSFRARADEAAKAFGYSSYTIRDVNVGSGRNVQPYPRMMAMAAAPMDSAKMSAPIAVEGGKATVSVTVNGSVQMK</sequence>
<evidence type="ECO:0000256" key="1">
    <source>
        <dbReference type="SAM" id="SignalP"/>
    </source>
</evidence>
<dbReference type="AlphaFoldDB" id="A0A071MJQ9"/>
<comment type="caution">
    <text evidence="2">The sequence shown here is derived from an EMBL/GenBank/DDBJ whole genome shotgun (WGS) entry which is preliminary data.</text>
</comment>
<keyword evidence="1" id="KW-0732">Signal</keyword>
<dbReference type="PANTHER" id="PTHR34387">
    <property type="entry name" value="SLR1258 PROTEIN"/>
    <property type="match status" value="1"/>
</dbReference>
<feature type="signal peptide" evidence="1">
    <location>
        <begin position="1"/>
        <end position="30"/>
    </location>
</feature>
<dbReference type="OrthoDB" id="7062395at2"/>
<dbReference type="Gene3D" id="3.30.70.2970">
    <property type="entry name" value="Protein of unknown function (DUF541), domain 2"/>
    <property type="match status" value="1"/>
</dbReference>
<feature type="chain" id="PRO_5001677941" description="DUF541 domain-containing protein" evidence="1">
    <location>
        <begin position="31"/>
        <end position="246"/>
    </location>
</feature>
<dbReference type="GeneID" id="62011920"/>
<evidence type="ECO:0000313" key="2">
    <source>
        <dbReference type="EMBL" id="KEA60898.1"/>
    </source>
</evidence>
<protein>
    <recommendedName>
        <fullName evidence="3">DUF541 domain-containing protein</fullName>
    </recommendedName>
</protein>
<evidence type="ECO:0008006" key="3">
    <source>
        <dbReference type="Google" id="ProtNLM"/>
    </source>
</evidence>
<dbReference type="Pfam" id="PF04402">
    <property type="entry name" value="SIMPL"/>
    <property type="match status" value="1"/>
</dbReference>
<name>A0A071MJQ9_9BURK</name>
<dbReference type="GO" id="GO:0006974">
    <property type="term" value="P:DNA damage response"/>
    <property type="evidence" value="ECO:0007669"/>
    <property type="project" value="TreeGrafter"/>
</dbReference>